<dbReference type="InterPro" id="IPR050640">
    <property type="entry name" value="Bact_2-comp_sensor_kinase"/>
</dbReference>
<keyword evidence="3" id="KW-0418">Kinase</keyword>
<dbReference type="GO" id="GO:0004673">
    <property type="term" value="F:protein histidine kinase activity"/>
    <property type="evidence" value="ECO:0007669"/>
    <property type="project" value="UniProtKB-EC"/>
</dbReference>
<dbReference type="SUPFAM" id="SSF55874">
    <property type="entry name" value="ATPase domain of HSP90 chaperone/DNA topoisomerase II/histidine kinase"/>
    <property type="match status" value="1"/>
</dbReference>
<dbReference type="PROSITE" id="PS51257">
    <property type="entry name" value="PROKAR_LIPOPROTEIN"/>
    <property type="match status" value="1"/>
</dbReference>
<dbReference type="RefSeq" id="WP_381518058.1">
    <property type="nucleotide sequence ID" value="NZ_JBHULN010000001.1"/>
</dbReference>
<dbReference type="Proteomes" id="UP001597469">
    <property type="component" value="Unassembled WGS sequence"/>
</dbReference>
<keyword evidence="1" id="KW-0812">Transmembrane</keyword>
<reference evidence="4" key="1">
    <citation type="journal article" date="2019" name="Int. J. Syst. Evol. Microbiol.">
        <title>The Global Catalogue of Microorganisms (GCM) 10K type strain sequencing project: providing services to taxonomists for standard genome sequencing and annotation.</title>
        <authorList>
            <consortium name="The Broad Institute Genomics Platform"/>
            <consortium name="The Broad Institute Genome Sequencing Center for Infectious Disease"/>
            <person name="Wu L."/>
            <person name="Ma J."/>
        </authorList>
    </citation>
    <scope>NUCLEOTIDE SEQUENCE [LARGE SCALE GENOMIC DNA]</scope>
    <source>
        <strain evidence="4">KCTC 42805</strain>
    </source>
</reference>
<evidence type="ECO:0000256" key="1">
    <source>
        <dbReference type="SAM" id="Phobius"/>
    </source>
</evidence>
<feature type="transmembrane region" description="Helical" evidence="1">
    <location>
        <begin position="12"/>
        <end position="34"/>
    </location>
</feature>
<dbReference type="PANTHER" id="PTHR34220">
    <property type="entry name" value="SENSOR HISTIDINE KINASE YPDA"/>
    <property type="match status" value="1"/>
</dbReference>
<feature type="transmembrane region" description="Helical" evidence="1">
    <location>
        <begin position="54"/>
        <end position="76"/>
    </location>
</feature>
<dbReference type="Gene3D" id="3.30.565.10">
    <property type="entry name" value="Histidine kinase-like ATPase, C-terminal domain"/>
    <property type="match status" value="1"/>
</dbReference>
<comment type="caution">
    <text evidence="3">The sequence shown here is derived from an EMBL/GenBank/DDBJ whole genome shotgun (WGS) entry which is preliminary data.</text>
</comment>
<feature type="domain" description="Signal transduction histidine kinase internal region" evidence="2">
    <location>
        <begin position="186"/>
        <end position="262"/>
    </location>
</feature>
<proteinExistence type="predicted"/>
<evidence type="ECO:0000313" key="4">
    <source>
        <dbReference type="Proteomes" id="UP001597469"/>
    </source>
</evidence>
<name>A0ABW5LZ16_9BACT</name>
<evidence type="ECO:0000313" key="3">
    <source>
        <dbReference type="EMBL" id="MFD2569279.1"/>
    </source>
</evidence>
<keyword evidence="4" id="KW-1185">Reference proteome</keyword>
<dbReference type="PANTHER" id="PTHR34220:SF7">
    <property type="entry name" value="SENSOR HISTIDINE KINASE YPDA"/>
    <property type="match status" value="1"/>
</dbReference>
<sequence length="386" mass="45181">MNDTHKPNQERLRVTAGLFVLLFFLFLGCVWKPYWEMRELTRHLAYSLNPPMPFGRYGLLFLSIYAFSLFHHFYLLPNDLLRKRYRRYWLSVIIGLLLLLGVDQLLWQVSSSDRMMVSLNLPKGQPHIIPITSSSFTPELLHRLDVMPLLITLFVLGLSAGYGLGQRYYQEQIARRELERDLAATELTLLRNQIQPHFFFNVLNTIYAMIDRDSDLARQAVYRFARLMRYTLELGEGLVRLDEEIEFLEHYISLQQLRYEQKVVVTWHRHITTTDVRLPAMLLQPLVENAFKYGVHPQAESFITLCIEEAPSQISFSITNRDFSSGLKKREESLGVGLQNVRSRLQRLYRDTFAMHTETTQSLFTITVTIPKCHEPEPPIPLYRPG</sequence>
<feature type="transmembrane region" description="Helical" evidence="1">
    <location>
        <begin position="88"/>
        <end position="107"/>
    </location>
</feature>
<protein>
    <submittedName>
        <fullName evidence="3">Sensor histidine kinase</fullName>
        <ecNumber evidence="3">2.7.13.3</ecNumber>
    </submittedName>
</protein>
<keyword evidence="1" id="KW-0472">Membrane</keyword>
<dbReference type="InterPro" id="IPR036890">
    <property type="entry name" value="HATPase_C_sf"/>
</dbReference>
<dbReference type="Pfam" id="PF06580">
    <property type="entry name" value="His_kinase"/>
    <property type="match status" value="1"/>
</dbReference>
<dbReference type="EC" id="2.7.13.3" evidence="3"/>
<dbReference type="InterPro" id="IPR010559">
    <property type="entry name" value="Sig_transdc_His_kin_internal"/>
</dbReference>
<dbReference type="EMBL" id="JBHULN010000001">
    <property type="protein sequence ID" value="MFD2569279.1"/>
    <property type="molecule type" value="Genomic_DNA"/>
</dbReference>
<organism evidence="3 4">
    <name type="scientific">Spirosoma soli</name>
    <dbReference type="NCBI Taxonomy" id="1770529"/>
    <lineage>
        <taxon>Bacteria</taxon>
        <taxon>Pseudomonadati</taxon>
        <taxon>Bacteroidota</taxon>
        <taxon>Cytophagia</taxon>
        <taxon>Cytophagales</taxon>
        <taxon>Cytophagaceae</taxon>
        <taxon>Spirosoma</taxon>
    </lineage>
</organism>
<feature type="transmembrane region" description="Helical" evidence="1">
    <location>
        <begin position="146"/>
        <end position="165"/>
    </location>
</feature>
<keyword evidence="1" id="KW-1133">Transmembrane helix</keyword>
<keyword evidence="3" id="KW-0808">Transferase</keyword>
<gene>
    <name evidence="3" type="ORF">ACFSUS_01455</name>
</gene>
<evidence type="ECO:0000259" key="2">
    <source>
        <dbReference type="Pfam" id="PF06580"/>
    </source>
</evidence>
<accession>A0ABW5LZ16</accession>